<proteinExistence type="inferred from homology"/>
<comment type="subcellular location">
    <subcellularLocation>
        <location evidence="1">Nucleus</location>
    </subcellularLocation>
</comment>
<dbReference type="GO" id="GO:0005737">
    <property type="term" value="C:cytoplasm"/>
    <property type="evidence" value="ECO:0007669"/>
    <property type="project" value="TreeGrafter"/>
</dbReference>
<dbReference type="GO" id="GO:0000447">
    <property type="term" value="P:endonucleolytic cleavage in ITS1 to separate SSU-rRNA from 5.8S rRNA and LSU-rRNA from tricistronic rRNA transcript (SSU-rRNA, 5.8S rRNA, LSU-rRNA)"/>
    <property type="evidence" value="ECO:0007669"/>
    <property type="project" value="EnsemblFungi"/>
</dbReference>
<comment type="similarity">
    <text evidence="2">Belongs to the RRM MRD1 family.</text>
</comment>
<evidence type="ECO:0000256" key="9">
    <source>
        <dbReference type="PROSITE-ProRule" id="PRU00176"/>
    </source>
</evidence>
<feature type="domain" description="RRM" evidence="11">
    <location>
        <begin position="550"/>
        <end position="633"/>
    </location>
</feature>
<evidence type="ECO:0000256" key="5">
    <source>
        <dbReference type="ARBA" id="ARBA00022737"/>
    </source>
</evidence>
<dbReference type="Gene3D" id="3.30.70.330">
    <property type="match status" value="5"/>
</dbReference>
<dbReference type="Pfam" id="PF00076">
    <property type="entry name" value="RRM_1"/>
    <property type="match status" value="5"/>
</dbReference>
<feature type="domain" description="RRM" evidence="11">
    <location>
        <begin position="441"/>
        <end position="513"/>
    </location>
</feature>
<dbReference type="GO" id="GO:0071028">
    <property type="term" value="P:nuclear mRNA surveillance"/>
    <property type="evidence" value="ECO:0007669"/>
    <property type="project" value="TreeGrafter"/>
</dbReference>
<dbReference type="GO" id="GO:0000480">
    <property type="term" value="P:endonucleolytic cleavage in 5'-ETS of tricistronic rRNA transcript (SSU-rRNA, 5.8S rRNA, LSU-rRNA)"/>
    <property type="evidence" value="ECO:0007669"/>
    <property type="project" value="EnsemblFungi"/>
</dbReference>
<dbReference type="AlphaFoldDB" id="A0A0G2EYT6"/>
<evidence type="ECO:0000256" key="4">
    <source>
        <dbReference type="ARBA" id="ARBA00022552"/>
    </source>
</evidence>
<dbReference type="FunFam" id="3.30.70.330:FF:000247">
    <property type="entry name" value="Multiple RNA-binding domain-containing protein 1"/>
    <property type="match status" value="1"/>
</dbReference>
<feature type="domain" description="RRM" evidence="11">
    <location>
        <begin position="256"/>
        <end position="336"/>
    </location>
</feature>
<dbReference type="GO" id="GO:0030686">
    <property type="term" value="C:90S preribosome"/>
    <property type="evidence" value="ECO:0007669"/>
    <property type="project" value="EnsemblFungi"/>
</dbReference>
<comment type="caution">
    <text evidence="12">The sequence shown here is derived from an EMBL/GenBank/DDBJ whole genome shotgun (WGS) entry which is preliminary data.</text>
</comment>
<dbReference type="CDD" id="cd12570">
    <property type="entry name" value="RRM5_MRD1"/>
    <property type="match status" value="1"/>
</dbReference>
<keyword evidence="7" id="KW-0539">Nucleus</keyword>
<keyword evidence="8" id="KW-0687">Ribonucleoprotein</keyword>
<reference evidence="12 13" key="1">
    <citation type="submission" date="2015-05" db="EMBL/GenBank/DDBJ databases">
        <title>Distinctive expansion of gene families associated with plant cell wall degradation and secondary metabolism in the genomes of grapevine trunk pathogens.</title>
        <authorList>
            <person name="Lawrence D.P."/>
            <person name="Travadon R."/>
            <person name="Rolshausen P.E."/>
            <person name="Baumgartner K."/>
        </authorList>
    </citation>
    <scope>NUCLEOTIDE SEQUENCE [LARGE SCALE GENOMIC DNA]</scope>
    <source>
        <strain evidence="12">UCRPC4</strain>
    </source>
</reference>
<protein>
    <recommendedName>
        <fullName evidence="3">Multiple RNA-binding domain-containing protein 1</fullName>
    </recommendedName>
</protein>
<evidence type="ECO:0000256" key="7">
    <source>
        <dbReference type="ARBA" id="ARBA00023242"/>
    </source>
</evidence>
<feature type="region of interest" description="Disordered" evidence="10">
    <location>
        <begin position="151"/>
        <end position="188"/>
    </location>
</feature>
<dbReference type="InterPro" id="IPR012677">
    <property type="entry name" value="Nucleotide-bd_a/b_plait_sf"/>
</dbReference>
<dbReference type="InterPro" id="IPR000504">
    <property type="entry name" value="RRM_dom"/>
</dbReference>
<evidence type="ECO:0000256" key="6">
    <source>
        <dbReference type="ARBA" id="ARBA00022884"/>
    </source>
</evidence>
<name>A0A0G2EYT6_PHACM</name>
<evidence type="ECO:0000256" key="10">
    <source>
        <dbReference type="SAM" id="MobiDB-lite"/>
    </source>
</evidence>
<dbReference type="GO" id="GO:0000472">
    <property type="term" value="P:endonucleolytic cleavage to generate mature 5'-end of SSU-rRNA from (SSU-rRNA, 5.8S rRNA, LSU-rRNA)"/>
    <property type="evidence" value="ECO:0007669"/>
    <property type="project" value="EnsemblFungi"/>
</dbReference>
<dbReference type="SMART" id="SM00360">
    <property type="entry name" value="RRM"/>
    <property type="match status" value="5"/>
</dbReference>
<dbReference type="PROSITE" id="PS50102">
    <property type="entry name" value="RRM"/>
    <property type="match status" value="5"/>
</dbReference>
<accession>A0A0G2EYT6</accession>
<dbReference type="GO" id="GO:0016973">
    <property type="term" value="P:poly(A)+ mRNA export from nucleus"/>
    <property type="evidence" value="ECO:0007669"/>
    <property type="project" value="TreeGrafter"/>
</dbReference>
<feature type="region of interest" description="Disordered" evidence="10">
    <location>
        <begin position="84"/>
        <end position="130"/>
    </location>
</feature>
<keyword evidence="13" id="KW-1185">Reference proteome</keyword>
<dbReference type="InterPro" id="IPR050374">
    <property type="entry name" value="RRT5_SRSF_SR"/>
</dbReference>
<evidence type="ECO:0000313" key="13">
    <source>
        <dbReference type="Proteomes" id="UP000053317"/>
    </source>
</evidence>
<dbReference type="PANTHER" id="PTHR23003:SF3">
    <property type="entry name" value="FI21236P1-RELATED"/>
    <property type="match status" value="1"/>
</dbReference>
<organism evidence="12 13">
    <name type="scientific">Phaeomoniella chlamydospora</name>
    <name type="common">Phaeoacremonium chlamydosporum</name>
    <dbReference type="NCBI Taxonomy" id="158046"/>
    <lineage>
        <taxon>Eukaryota</taxon>
        <taxon>Fungi</taxon>
        <taxon>Dikarya</taxon>
        <taxon>Ascomycota</taxon>
        <taxon>Pezizomycotina</taxon>
        <taxon>Eurotiomycetes</taxon>
        <taxon>Chaetothyriomycetidae</taxon>
        <taxon>Phaeomoniellales</taxon>
        <taxon>Phaeomoniellaceae</taxon>
        <taxon>Phaeomoniella</taxon>
    </lineage>
</organism>
<feature type="domain" description="RRM" evidence="11">
    <location>
        <begin position="8"/>
        <end position="80"/>
    </location>
</feature>
<sequence>MADSASESRLFVTGLPPNLTNEDLRKHFATRYQITDAQVVPGRRFGFVGLGNPGVAKDAIKYFNKTFIRMSRIGVDLAKPVDIEHSNGEQARPSTNRTSLKRKRDDRETSRTGLAPDSGHPATSSDASLTKTIKVVKSSVDVAHVGEPFEANMKSVDNVRGDSPERTTTTAHETHDKPEHTEEMEDMPADDDDAWLRSKTSRTLDLAETMDDAKEPGQNSNEDMEEEEDGHEHGSPETQEIEAESNEANYNTFTSKRLFLRNLPYSTEESDLQQLFSASFPQKIEEIHVVRDSRTKTNKGFAYVSFKDVETAQEAAKEFDGKPMQGRILHVLSATEKPSKKLDDYELSKLPLKKQKLIKRKMEAGTPALNWNSLYLNSDAVISSIADRLGVAKSQVLDPTSSDAAVKQAQAETHVIQETRTYFEKFGVDFDSFKDKPRGGRALLVKNLAYGTSADDLKVLFNACGEVTRILLPPSGVIAIVEFADDEQAHRAIKQLAYRNLKGSVLFLEKAPKDLFSKAPGMSVGENGPGDDAPVTDGTDTAEVPPAASYTLFVRNLSFATTSAGLADTFRVLEGFLSAKVKTRTDPKRPGEILSMGYGFVVFRTKRQAEVALKTMNGYRLDGHDLLVKFSQQSTDVAEERRREEAAKNNAAKKTKIIIKNLPFEATKKDIRALFGAYGQLRSVRVPQKFDRSTRGFAFAEFVTAREAEFAMDALKNTHLLGRRLVLEFATGDVNDPEEEIRAMEKKMGAQAEKVELSRITGTGRKKFVVGARDEMDAE</sequence>
<feature type="domain" description="RRM" evidence="11">
    <location>
        <begin position="655"/>
        <end position="732"/>
    </location>
</feature>
<dbReference type="GO" id="GO:0003729">
    <property type="term" value="F:mRNA binding"/>
    <property type="evidence" value="ECO:0007669"/>
    <property type="project" value="TreeGrafter"/>
</dbReference>
<feature type="compositionally biased region" description="Polar residues" evidence="10">
    <location>
        <begin position="88"/>
        <end position="98"/>
    </location>
</feature>
<dbReference type="GO" id="GO:0034462">
    <property type="term" value="P:small-subunit processome assembly"/>
    <property type="evidence" value="ECO:0007669"/>
    <property type="project" value="EnsemblFungi"/>
</dbReference>
<feature type="compositionally biased region" description="Basic and acidic residues" evidence="10">
    <location>
        <begin position="172"/>
        <end position="181"/>
    </location>
</feature>
<keyword evidence="5" id="KW-0677">Repeat</keyword>
<dbReference type="SUPFAM" id="SSF54928">
    <property type="entry name" value="RNA-binding domain, RBD"/>
    <property type="match status" value="5"/>
</dbReference>
<dbReference type="InterPro" id="IPR035979">
    <property type="entry name" value="RBD_domain_sf"/>
</dbReference>
<dbReference type="GO" id="GO:0042134">
    <property type="term" value="F:rRNA primary transcript binding"/>
    <property type="evidence" value="ECO:0007669"/>
    <property type="project" value="EnsemblFungi"/>
</dbReference>
<dbReference type="EMBL" id="LCWF01000027">
    <property type="protein sequence ID" value="KKY27236.1"/>
    <property type="molecule type" value="Genomic_DNA"/>
</dbReference>
<dbReference type="GO" id="GO:0032040">
    <property type="term" value="C:small-subunit processome"/>
    <property type="evidence" value="ECO:0007669"/>
    <property type="project" value="EnsemblFungi"/>
</dbReference>
<feature type="region of interest" description="Disordered" evidence="10">
    <location>
        <begin position="203"/>
        <end position="247"/>
    </location>
</feature>
<dbReference type="OrthoDB" id="439639at2759"/>
<keyword evidence="4" id="KW-0698">rRNA processing</keyword>
<evidence type="ECO:0000256" key="1">
    <source>
        <dbReference type="ARBA" id="ARBA00004123"/>
    </source>
</evidence>
<evidence type="ECO:0000256" key="2">
    <source>
        <dbReference type="ARBA" id="ARBA00008033"/>
    </source>
</evidence>
<evidence type="ECO:0000256" key="8">
    <source>
        <dbReference type="ARBA" id="ARBA00023274"/>
    </source>
</evidence>
<gene>
    <name evidence="12" type="ORF">UCRPC4_g01220</name>
</gene>
<feature type="compositionally biased region" description="Polar residues" evidence="10">
    <location>
        <begin position="121"/>
        <end position="130"/>
    </location>
</feature>
<evidence type="ECO:0000259" key="11">
    <source>
        <dbReference type="PROSITE" id="PS50102"/>
    </source>
</evidence>
<dbReference type="Proteomes" id="UP000053317">
    <property type="component" value="Unassembled WGS sequence"/>
</dbReference>
<reference evidence="12 13" key="2">
    <citation type="submission" date="2015-05" db="EMBL/GenBank/DDBJ databases">
        <authorList>
            <person name="Morales-Cruz A."/>
            <person name="Amrine K.C."/>
            <person name="Cantu D."/>
        </authorList>
    </citation>
    <scope>NUCLEOTIDE SEQUENCE [LARGE SCALE GENOMIC DNA]</scope>
    <source>
        <strain evidence="12">UCRPC4</strain>
    </source>
</reference>
<evidence type="ECO:0000313" key="12">
    <source>
        <dbReference type="EMBL" id="KKY27236.1"/>
    </source>
</evidence>
<keyword evidence="6 9" id="KW-0694">RNA-binding</keyword>
<evidence type="ECO:0000256" key="3">
    <source>
        <dbReference type="ARBA" id="ARBA00013428"/>
    </source>
</evidence>
<dbReference type="PANTHER" id="PTHR23003">
    <property type="entry name" value="RNA RECOGNITION MOTIF RRM DOMAIN CONTAINING PROTEIN"/>
    <property type="match status" value="1"/>
</dbReference>